<sequence length="722" mass="77890">MTGPLATRPAFAGQAITRVDGHLKVTGQARYAADNPVPDHLYAVLVGSTVSRATVVAIDTKAATDHPGVVRVLTDFGGVKLPYDIGRVAFFGQPLAVVVADTLEAATHGAAMVSVRYREEPQHTDFHDPAATREPSKAGPEYVRGDADAVLRRAPVVVDRIYTIARNYHNPMEIPATIAAWDGDQLTVWDKVQGIHYSQQAYSEALGIPAEKIRVISPFVGGAFGSAGETWPHQFLAAHAARQLGRPVKLSLTRPQMYAAIGYRPASWQRLALGADLNGEFLATVHETEVEVSRYGGYEESPTEGTKLLYTSPAFRATARIVPLDTSEPTYMRGPGAVTGAFALECAIDELAERLRIDPIDLRLRNEPDHDQSTGTPFSTRRLTDCFRQGADTFGWSRRSPTPRAVRDGDQLIGMGTAAALYHTVRSESSAQARLNADGTAEVFAAASDIGPGTYTSMTQLAADSLGLPMNKIRFSLGDSRFPKAATQYGSQGMASIGSSIKLTADMLRDRAIRTAIIDPGSPLNGFRPQDVDVVDGRMYARAEPRRGETYQDLLRRRGLPSLDAAQTYSPEDVKARYTMHAYGAVFAEVAVDELLGTVRIRRIYAVYDAGRIINPRLAHSQAIGGMTQGIGMALLESAETDYRDGRIVNANLSDYLVPVNADVPALDAAYLEARDDIADPIGVKGLGEVVMVGVPGAIANAVYNATGKRITDLPITIEKLL</sequence>
<dbReference type="PANTHER" id="PTHR11908">
    <property type="entry name" value="XANTHINE DEHYDROGENASE"/>
    <property type="match status" value="1"/>
</dbReference>
<dbReference type="InterPro" id="IPR046867">
    <property type="entry name" value="AldOxase/xan_DH_MoCoBD2"/>
</dbReference>
<feature type="compositionally biased region" description="Basic and acidic residues" evidence="3">
    <location>
        <begin position="121"/>
        <end position="136"/>
    </location>
</feature>
<dbReference type="EMBL" id="FMUB01000005">
    <property type="protein sequence ID" value="SCX19217.1"/>
    <property type="molecule type" value="Genomic_DNA"/>
</dbReference>
<accession>A0A1G4WA00</accession>
<dbReference type="InterPro" id="IPR037165">
    <property type="entry name" value="AldOxase/xan_DH_Mopterin-bd_sf"/>
</dbReference>
<reference evidence="6" key="1">
    <citation type="submission" date="2016-10" db="EMBL/GenBank/DDBJ databases">
        <authorList>
            <person name="Varghese N."/>
            <person name="Submissions S."/>
        </authorList>
    </citation>
    <scope>NUCLEOTIDE SEQUENCE [LARGE SCALE GENOMIC DNA]</scope>
    <source>
        <strain evidence="6">UNC267MFSha1.1M11</strain>
    </source>
</reference>
<evidence type="ECO:0000256" key="2">
    <source>
        <dbReference type="ARBA" id="ARBA00023002"/>
    </source>
</evidence>
<name>A0A1G4WA00_9MYCO</name>
<dbReference type="PANTHER" id="PTHR11908:SF132">
    <property type="entry name" value="ALDEHYDE OXIDASE 1-RELATED"/>
    <property type="match status" value="1"/>
</dbReference>
<feature type="region of interest" description="Disordered" evidence="3">
    <location>
        <begin position="121"/>
        <end position="140"/>
    </location>
</feature>
<dbReference type="InterPro" id="IPR036856">
    <property type="entry name" value="Ald_Oxase/Xan_DH_a/b_sf"/>
</dbReference>
<evidence type="ECO:0000313" key="5">
    <source>
        <dbReference type="EMBL" id="SCX19217.1"/>
    </source>
</evidence>
<dbReference type="InterPro" id="IPR000674">
    <property type="entry name" value="Ald_Oxase/Xan_DH_a/b"/>
</dbReference>
<dbReference type="SUPFAM" id="SSF54665">
    <property type="entry name" value="CO dehydrogenase molybdoprotein N-domain-like"/>
    <property type="match status" value="1"/>
</dbReference>
<dbReference type="AlphaFoldDB" id="A0A1G4WA00"/>
<gene>
    <name evidence="5" type="ORF">SAMN02799620_02641</name>
</gene>
<keyword evidence="2" id="KW-0560">Oxidoreductase</keyword>
<dbReference type="GO" id="GO:0005506">
    <property type="term" value="F:iron ion binding"/>
    <property type="evidence" value="ECO:0007669"/>
    <property type="project" value="InterPro"/>
</dbReference>
<dbReference type="Gene3D" id="3.30.365.10">
    <property type="entry name" value="Aldehyde oxidase/xanthine dehydrogenase, molybdopterin binding domain"/>
    <property type="match status" value="4"/>
</dbReference>
<dbReference type="Gene3D" id="3.90.1170.50">
    <property type="entry name" value="Aldehyde oxidase/xanthine dehydrogenase, a/b hammerhead"/>
    <property type="match status" value="1"/>
</dbReference>
<dbReference type="RefSeq" id="WP_090357507.1">
    <property type="nucleotide sequence ID" value="NZ_FMUB01000005.1"/>
</dbReference>
<dbReference type="GO" id="GO:0016491">
    <property type="term" value="F:oxidoreductase activity"/>
    <property type="evidence" value="ECO:0007669"/>
    <property type="project" value="UniProtKB-KW"/>
</dbReference>
<evidence type="ECO:0000313" key="6">
    <source>
        <dbReference type="Proteomes" id="UP000199707"/>
    </source>
</evidence>
<evidence type="ECO:0000256" key="1">
    <source>
        <dbReference type="ARBA" id="ARBA00022505"/>
    </source>
</evidence>
<dbReference type="STRING" id="1502745.SAMN02799620_02641"/>
<dbReference type="SMART" id="SM01008">
    <property type="entry name" value="Ald_Xan_dh_C"/>
    <property type="match status" value="1"/>
</dbReference>
<protein>
    <submittedName>
        <fullName evidence="5">Xanthine dehydrogenase YagR molybdenum-binding subunit</fullName>
    </submittedName>
</protein>
<dbReference type="InterPro" id="IPR008274">
    <property type="entry name" value="AldOxase/xan_DH_MoCoBD1"/>
</dbReference>
<dbReference type="Pfam" id="PF20256">
    <property type="entry name" value="MoCoBD_2"/>
    <property type="match status" value="1"/>
</dbReference>
<dbReference type="SUPFAM" id="SSF56003">
    <property type="entry name" value="Molybdenum cofactor-binding domain"/>
    <property type="match status" value="1"/>
</dbReference>
<feature type="domain" description="Aldehyde oxidase/xanthine dehydrogenase a/b hammerhead" evidence="4">
    <location>
        <begin position="26"/>
        <end position="121"/>
    </location>
</feature>
<organism evidence="5 6">
    <name type="scientific">Mycolicibacterium fluoranthenivorans</name>
    <dbReference type="NCBI Taxonomy" id="258505"/>
    <lineage>
        <taxon>Bacteria</taxon>
        <taxon>Bacillati</taxon>
        <taxon>Actinomycetota</taxon>
        <taxon>Actinomycetes</taxon>
        <taxon>Mycobacteriales</taxon>
        <taxon>Mycobacteriaceae</taxon>
        <taxon>Mycolicibacterium</taxon>
    </lineage>
</organism>
<evidence type="ECO:0000259" key="4">
    <source>
        <dbReference type="SMART" id="SM01008"/>
    </source>
</evidence>
<dbReference type="Proteomes" id="UP000199707">
    <property type="component" value="Unassembled WGS sequence"/>
</dbReference>
<keyword evidence="1" id="KW-0500">Molybdenum</keyword>
<dbReference type="Pfam" id="PF01315">
    <property type="entry name" value="Ald_Xan_dh_C"/>
    <property type="match status" value="1"/>
</dbReference>
<proteinExistence type="predicted"/>
<evidence type="ECO:0000256" key="3">
    <source>
        <dbReference type="SAM" id="MobiDB-lite"/>
    </source>
</evidence>
<dbReference type="InterPro" id="IPR016208">
    <property type="entry name" value="Ald_Oxase/xanthine_DH-like"/>
</dbReference>
<dbReference type="Pfam" id="PF02738">
    <property type="entry name" value="MoCoBD_1"/>
    <property type="match status" value="1"/>
</dbReference>